<feature type="compositionally biased region" description="Polar residues" evidence="1">
    <location>
        <begin position="1"/>
        <end position="11"/>
    </location>
</feature>
<dbReference type="EMBL" id="OU015568">
    <property type="protein sequence ID" value="CAG5085774.1"/>
    <property type="molecule type" value="Genomic_DNA"/>
</dbReference>
<evidence type="ECO:0000256" key="1">
    <source>
        <dbReference type="SAM" id="MobiDB-lite"/>
    </source>
</evidence>
<reference evidence="2 3" key="1">
    <citation type="submission" date="2021-04" db="EMBL/GenBank/DDBJ databases">
        <authorList>
            <person name="Bliznina A."/>
        </authorList>
    </citation>
    <scope>NUCLEOTIDE SEQUENCE [LARGE SCALE GENOMIC DNA]</scope>
</reference>
<protein>
    <submittedName>
        <fullName evidence="2">Oidioi.mRNA.OKI2018_I69.PAR.g11003.t1.cds</fullName>
    </submittedName>
</protein>
<proteinExistence type="predicted"/>
<keyword evidence="3" id="KW-1185">Reference proteome</keyword>
<gene>
    <name evidence="2" type="ORF">OKIOD_LOCUS2561</name>
</gene>
<dbReference type="Proteomes" id="UP001158576">
    <property type="component" value="Chromosome PAR"/>
</dbReference>
<organism evidence="2 3">
    <name type="scientific">Oikopleura dioica</name>
    <name type="common">Tunicate</name>
    <dbReference type="NCBI Taxonomy" id="34765"/>
    <lineage>
        <taxon>Eukaryota</taxon>
        <taxon>Metazoa</taxon>
        <taxon>Chordata</taxon>
        <taxon>Tunicata</taxon>
        <taxon>Appendicularia</taxon>
        <taxon>Copelata</taxon>
        <taxon>Oikopleuridae</taxon>
        <taxon>Oikopleura</taxon>
    </lineage>
</organism>
<evidence type="ECO:0000313" key="2">
    <source>
        <dbReference type="EMBL" id="CAG5085774.1"/>
    </source>
</evidence>
<accession>A0ABN7S0T7</accession>
<name>A0ABN7S0T7_OIKDI</name>
<feature type="compositionally biased region" description="Basic residues" evidence="1">
    <location>
        <begin position="12"/>
        <end position="24"/>
    </location>
</feature>
<feature type="region of interest" description="Disordered" evidence="1">
    <location>
        <begin position="1"/>
        <end position="26"/>
    </location>
</feature>
<sequence>MTNTKVPSKSSVLRRKSLAMKSTKRPLSYASSDLLNIEVPKKKINRRNSLMKLKEFFSLKKNFREIKEEKGLKVFRRNNSIHSIEFWED</sequence>
<evidence type="ECO:0000313" key="3">
    <source>
        <dbReference type="Proteomes" id="UP001158576"/>
    </source>
</evidence>